<protein>
    <submittedName>
        <fullName evidence="1">Uncharacterized protein</fullName>
    </submittedName>
</protein>
<dbReference type="EMBL" id="JBHSKL010000029">
    <property type="protein sequence ID" value="MFC5227478.1"/>
    <property type="molecule type" value="Genomic_DNA"/>
</dbReference>
<gene>
    <name evidence="1" type="ORF">ACFPN6_23500</name>
</gene>
<dbReference type="Proteomes" id="UP001596156">
    <property type="component" value="Unassembled WGS sequence"/>
</dbReference>
<accession>A0ABW0DBH4</accession>
<dbReference type="RefSeq" id="WP_344645479.1">
    <property type="nucleotide sequence ID" value="NZ_BAAASS010000016.1"/>
</dbReference>
<evidence type="ECO:0000313" key="1">
    <source>
        <dbReference type="EMBL" id="MFC5227478.1"/>
    </source>
</evidence>
<comment type="caution">
    <text evidence="1">The sequence shown here is derived from an EMBL/GenBank/DDBJ whole genome shotgun (WGS) entry which is preliminary data.</text>
</comment>
<keyword evidence="2" id="KW-1185">Reference proteome</keyword>
<name>A0ABW0DBH4_STRFI</name>
<reference evidence="2" key="1">
    <citation type="journal article" date="2019" name="Int. J. Syst. Evol. Microbiol.">
        <title>The Global Catalogue of Microorganisms (GCM) 10K type strain sequencing project: providing services to taxonomists for standard genome sequencing and annotation.</title>
        <authorList>
            <consortium name="The Broad Institute Genomics Platform"/>
            <consortium name="The Broad Institute Genome Sequencing Center for Infectious Disease"/>
            <person name="Wu L."/>
            <person name="Ma J."/>
        </authorList>
    </citation>
    <scope>NUCLEOTIDE SEQUENCE [LARGE SCALE GENOMIC DNA]</scope>
    <source>
        <strain evidence="2">CCM 8479</strain>
    </source>
</reference>
<proteinExistence type="predicted"/>
<organism evidence="1 2">
    <name type="scientific">Streptomyces fimbriatus</name>
    <dbReference type="NCBI Taxonomy" id="68197"/>
    <lineage>
        <taxon>Bacteria</taxon>
        <taxon>Bacillati</taxon>
        <taxon>Actinomycetota</taxon>
        <taxon>Actinomycetes</taxon>
        <taxon>Kitasatosporales</taxon>
        <taxon>Streptomycetaceae</taxon>
        <taxon>Streptomyces</taxon>
    </lineage>
</organism>
<evidence type="ECO:0000313" key="2">
    <source>
        <dbReference type="Proteomes" id="UP001596156"/>
    </source>
</evidence>
<sequence>MTGRVGDEGAVMAEPVQQLHLDADVGYHAFALQESDDGELPVPFPEEYERGVFLNGFPGRLDFYSGGHTHTAAVTVEVWDGQPPAQDGSAWDEQAETDFESISGEVAVWSMSLGRTEEVFALGSPGSWRVRAYCAGRAEAAALSEGEGVGEGVERYLVQFWPARP</sequence>